<dbReference type="InterPro" id="IPR000757">
    <property type="entry name" value="Beta-glucanase-like"/>
</dbReference>
<dbReference type="InterPro" id="IPR013320">
    <property type="entry name" value="ConA-like_dom_sf"/>
</dbReference>
<dbReference type="GeneID" id="18164845"/>
<feature type="domain" description="GH16" evidence="2">
    <location>
        <begin position="92"/>
        <end position="322"/>
    </location>
</feature>
<dbReference type="CDD" id="cd00413">
    <property type="entry name" value="Glyco_hydrolase_16"/>
    <property type="match status" value="1"/>
</dbReference>
<dbReference type="OrthoDB" id="4388755at2759"/>
<dbReference type="HOGENOM" id="CLU_039765_0_1_1"/>
<organism evidence="3 4">
    <name type="scientific">Cordyceps militaris (strain CM01)</name>
    <name type="common">Caterpillar fungus</name>
    <dbReference type="NCBI Taxonomy" id="983644"/>
    <lineage>
        <taxon>Eukaryota</taxon>
        <taxon>Fungi</taxon>
        <taxon>Dikarya</taxon>
        <taxon>Ascomycota</taxon>
        <taxon>Pezizomycotina</taxon>
        <taxon>Sordariomycetes</taxon>
        <taxon>Hypocreomycetidae</taxon>
        <taxon>Hypocreales</taxon>
        <taxon>Cordycipitaceae</taxon>
        <taxon>Cordyceps</taxon>
    </lineage>
</organism>
<reference evidence="3 4" key="1">
    <citation type="journal article" date="2011" name="Genome Biol.">
        <title>Genome sequence of the insect pathogenic fungus Cordyceps militaris, a valued traditional Chinese medicine.</title>
        <authorList>
            <person name="Zheng P."/>
            <person name="Xia Y."/>
            <person name="Xiao G."/>
            <person name="Xiong C."/>
            <person name="Hu X."/>
            <person name="Zhang S."/>
            <person name="Zheng H."/>
            <person name="Huang Y."/>
            <person name="Zhou Y."/>
            <person name="Wang S."/>
            <person name="Zhao G.P."/>
            <person name="Liu X."/>
            <person name="St Leger R.J."/>
            <person name="Wang C."/>
        </authorList>
    </citation>
    <scope>NUCLEOTIDE SEQUENCE [LARGE SCALE GENOMIC DNA]</scope>
    <source>
        <strain evidence="3 4">CM01</strain>
    </source>
</reference>
<protein>
    <submittedName>
        <fullName evidence="3">Endo-1,3(4)-beta-glucanase, putative</fullName>
    </submittedName>
</protein>
<keyword evidence="1" id="KW-0732">Signal</keyword>
<evidence type="ECO:0000256" key="1">
    <source>
        <dbReference type="SAM" id="SignalP"/>
    </source>
</evidence>
<feature type="signal peptide" evidence="1">
    <location>
        <begin position="1"/>
        <end position="21"/>
    </location>
</feature>
<dbReference type="Pfam" id="PF00722">
    <property type="entry name" value="Glyco_hydro_16"/>
    <property type="match status" value="1"/>
</dbReference>
<dbReference type="PANTHER" id="PTHR38121">
    <property type="entry name" value="GH16 DOMAIN-CONTAINING PROTEIN"/>
    <property type="match status" value="1"/>
</dbReference>
<sequence>MPSRQVAALLATASLFAASTAIETVDGSSCGCFLSNGTNAGYYTNHAFFDFRQLLQHAGVPDVIDNKANVASAPSSSNFFTSDAWTSFWEVETWDNSKGAAASDRNKNTLSNDATVYMINSPSNIYIEKAANSSYGSGDDNAATFLTMRTKRLRDFQTAAEFQTSGAGYQFLSLRMRARTVGAPGAVTAMFTYRGDDDPAKVQEADIEILTRDPRSVIQYTNQPSDLPGQGEIAEATRNVTLPGSVAWSDWAVHRLDWTPERSVWYVDGREAASIAFQVPRDPAAVNFNAWSDGGSWSGNMTVGDEASLQIQWIEMLYNTTGAGKRSVAGAGQEPRIGGGSRAARTGGSHDTCKVVCTIDDAADVGKVALLSNSTGDSAAYSLQAAVGPGQLAFGWAVAAILYTIL</sequence>
<dbReference type="GO" id="GO:0004553">
    <property type="term" value="F:hydrolase activity, hydrolyzing O-glycosyl compounds"/>
    <property type="evidence" value="ECO:0007669"/>
    <property type="project" value="InterPro"/>
</dbReference>
<dbReference type="RefSeq" id="XP_006668033.1">
    <property type="nucleotide sequence ID" value="XM_006667970.1"/>
</dbReference>
<gene>
    <name evidence="3" type="ORF">CCM_02818</name>
</gene>
<evidence type="ECO:0000313" key="3">
    <source>
        <dbReference type="EMBL" id="EGX94547.1"/>
    </source>
</evidence>
<dbReference type="SUPFAM" id="SSF49899">
    <property type="entry name" value="Concanavalin A-like lectins/glucanases"/>
    <property type="match status" value="1"/>
</dbReference>
<evidence type="ECO:0000259" key="2">
    <source>
        <dbReference type="PROSITE" id="PS51762"/>
    </source>
</evidence>
<dbReference type="EMBL" id="JH126400">
    <property type="protein sequence ID" value="EGX94547.1"/>
    <property type="molecule type" value="Genomic_DNA"/>
</dbReference>
<dbReference type="PROSITE" id="PS51762">
    <property type="entry name" value="GH16_2"/>
    <property type="match status" value="1"/>
</dbReference>
<feature type="chain" id="PRO_5003446016" evidence="1">
    <location>
        <begin position="22"/>
        <end position="406"/>
    </location>
</feature>
<keyword evidence="4" id="KW-1185">Reference proteome</keyword>
<dbReference type="InParanoid" id="G3JC32"/>
<evidence type="ECO:0000313" key="4">
    <source>
        <dbReference type="Proteomes" id="UP000001610"/>
    </source>
</evidence>
<dbReference type="Proteomes" id="UP000001610">
    <property type="component" value="Unassembled WGS sequence"/>
</dbReference>
<dbReference type="GO" id="GO:0005975">
    <property type="term" value="P:carbohydrate metabolic process"/>
    <property type="evidence" value="ECO:0007669"/>
    <property type="project" value="InterPro"/>
</dbReference>
<dbReference type="KEGG" id="cmt:CCM_02818"/>
<dbReference type="VEuPathDB" id="FungiDB:CCM_02818"/>
<dbReference type="Gene3D" id="2.60.120.200">
    <property type="match status" value="1"/>
</dbReference>
<dbReference type="AlphaFoldDB" id="G3JC32"/>
<proteinExistence type="predicted"/>
<name>G3JC32_CORMM</name>
<dbReference type="PANTHER" id="PTHR38121:SF4">
    <property type="entry name" value="GH16 DOMAIN-CONTAINING PROTEIN-RELATED"/>
    <property type="match status" value="1"/>
</dbReference>
<dbReference type="eggNOG" id="ENOG502S0II">
    <property type="taxonomic scope" value="Eukaryota"/>
</dbReference>
<accession>G3JC32</accession>
<dbReference type="OMA" id="WSTHRLD"/>